<evidence type="ECO:0000313" key="7">
    <source>
        <dbReference type="Proteomes" id="UP000216752"/>
    </source>
</evidence>
<organism evidence="6 7">
    <name type="scientific">Sporomusa silvacetica DSM 10669</name>
    <dbReference type="NCBI Taxonomy" id="1123289"/>
    <lineage>
        <taxon>Bacteria</taxon>
        <taxon>Bacillati</taxon>
        <taxon>Bacillota</taxon>
        <taxon>Negativicutes</taxon>
        <taxon>Selenomonadales</taxon>
        <taxon>Sporomusaceae</taxon>
        <taxon>Sporomusa</taxon>
    </lineage>
</organism>
<evidence type="ECO:0000313" key="6">
    <source>
        <dbReference type="EMBL" id="XFO67325.1"/>
    </source>
</evidence>
<dbReference type="NCBIfam" id="TIGR01730">
    <property type="entry name" value="RND_mfp"/>
    <property type="match status" value="1"/>
</dbReference>
<dbReference type="PANTHER" id="PTHR30469">
    <property type="entry name" value="MULTIDRUG RESISTANCE PROTEIN MDTA"/>
    <property type="match status" value="1"/>
</dbReference>
<evidence type="ECO:0000259" key="4">
    <source>
        <dbReference type="Pfam" id="PF25954"/>
    </source>
</evidence>
<protein>
    <submittedName>
        <fullName evidence="6">Macrolide export protein MacA</fullName>
    </submittedName>
</protein>
<dbReference type="Gene3D" id="2.40.30.170">
    <property type="match status" value="1"/>
</dbReference>
<dbReference type="PANTHER" id="PTHR30469:SF15">
    <property type="entry name" value="HLYD FAMILY OF SECRETION PROTEINS"/>
    <property type="match status" value="1"/>
</dbReference>
<feature type="domain" description="CzcB-like C-terminal circularly permuted SH3-like" evidence="5">
    <location>
        <begin position="344"/>
        <end position="399"/>
    </location>
</feature>
<dbReference type="InterPro" id="IPR006143">
    <property type="entry name" value="RND_pump_MFP"/>
</dbReference>
<dbReference type="InterPro" id="IPR058625">
    <property type="entry name" value="MdtA-like_BSH"/>
</dbReference>
<feature type="domain" description="CusB-like beta-barrel" evidence="4">
    <location>
        <begin position="262"/>
        <end position="334"/>
    </location>
</feature>
<keyword evidence="2" id="KW-0175">Coiled coil</keyword>
<accession>A0ABZ3INT5</accession>
<gene>
    <name evidence="6" type="primary">macA_5</name>
    <name evidence="6" type="ORF">SPSIL_035200</name>
</gene>
<evidence type="ECO:0000259" key="3">
    <source>
        <dbReference type="Pfam" id="PF25917"/>
    </source>
</evidence>
<dbReference type="Pfam" id="PF25954">
    <property type="entry name" value="Beta-barrel_RND_2"/>
    <property type="match status" value="1"/>
</dbReference>
<dbReference type="InterPro" id="IPR058792">
    <property type="entry name" value="Beta-barrel_RND_2"/>
</dbReference>
<dbReference type="InterPro" id="IPR058649">
    <property type="entry name" value="CzcB_C"/>
</dbReference>
<dbReference type="SUPFAM" id="SSF111369">
    <property type="entry name" value="HlyD-like secretion proteins"/>
    <property type="match status" value="1"/>
</dbReference>
<feature type="domain" description="Multidrug resistance protein MdtA-like barrel-sandwich hybrid" evidence="3">
    <location>
        <begin position="77"/>
        <end position="257"/>
    </location>
</feature>
<dbReference type="Pfam" id="PF25975">
    <property type="entry name" value="CzcB_C"/>
    <property type="match status" value="1"/>
</dbReference>
<proteinExistence type="inferred from homology"/>
<keyword evidence="7" id="KW-1185">Reference proteome</keyword>
<evidence type="ECO:0000256" key="2">
    <source>
        <dbReference type="SAM" id="Coils"/>
    </source>
</evidence>
<dbReference type="EMBL" id="CP155573">
    <property type="protein sequence ID" value="XFO67325.1"/>
    <property type="molecule type" value="Genomic_DNA"/>
</dbReference>
<feature type="coiled-coil region" evidence="2">
    <location>
        <begin position="173"/>
        <end position="222"/>
    </location>
</feature>
<dbReference type="Pfam" id="PF25917">
    <property type="entry name" value="BSH_RND"/>
    <property type="match status" value="1"/>
</dbReference>
<evidence type="ECO:0000256" key="1">
    <source>
        <dbReference type="ARBA" id="ARBA00009477"/>
    </source>
</evidence>
<sequence length="416" mass="45228">MKKVIQMLLRSSMKTKAVIIVAVITVAGFSFLGYQVKGSAKVQHTSDLKPAVDVMLLQRKDMTRQIELTGQTVPESQVDITAKYSGKIMQVNVGLGDHVAPGQILIVQDTSDVDAALAQNAAASRQADADAVESNATFDASYQKSQSDYQHSVINYQRYKRLYDIGATSKEALENAEQVMTAAESSMNSYSKQIVGGNAAAVESKQAARDKAHAAVDSLQNQRSDLTLRAPRDGVIGYRQAEVGMMAQTGQKLLSIVDNSNIYVDCSVSEQDIGQIVNGMPVDISIDSIGKTYTGRIIYISPSMDSKTQTFTVRIALDSRDDNIKTGMFARTNITVPLRRQTLFVPKEAVLSLNGTDHIFVVDSNNQVTDRVVKLGLRNDKSLEIISGINEGEQIAVTNLSRLKTGITVTPTTNDQ</sequence>
<name>A0ABZ3INT5_9FIRM</name>
<comment type="similarity">
    <text evidence="1">Belongs to the membrane fusion protein (MFP) (TC 8.A.1) family.</text>
</comment>
<reference evidence="6" key="1">
    <citation type="submission" date="2024-05" db="EMBL/GenBank/DDBJ databases">
        <title>Isolation and characterization of Sporomusa carbonis sp. nov., a carboxydotrophic hydrogenogen in the genus of Sporomusa isolated from a charcoal burning pile.</title>
        <authorList>
            <person name="Boeer T."/>
            <person name="Rosenbaum F."/>
            <person name="Eysell L."/>
            <person name="Mueller V."/>
            <person name="Daniel R."/>
            <person name="Poehlein A."/>
        </authorList>
    </citation>
    <scope>NUCLEOTIDE SEQUENCE [LARGE SCALE GENOMIC DNA]</scope>
    <source>
        <strain evidence="6">DSM 10669</strain>
    </source>
</reference>
<dbReference type="Gene3D" id="2.40.50.100">
    <property type="match status" value="1"/>
</dbReference>
<dbReference type="RefSeq" id="WP_245867544.1">
    <property type="nucleotide sequence ID" value="NZ_CP155573.1"/>
</dbReference>
<evidence type="ECO:0000259" key="5">
    <source>
        <dbReference type="Pfam" id="PF25975"/>
    </source>
</evidence>
<dbReference type="Gene3D" id="2.40.420.20">
    <property type="match status" value="1"/>
</dbReference>
<dbReference type="Proteomes" id="UP000216752">
    <property type="component" value="Chromosome"/>
</dbReference>